<evidence type="ECO:0000256" key="1">
    <source>
        <dbReference type="SAM" id="Phobius"/>
    </source>
</evidence>
<comment type="caution">
    <text evidence="2">The sequence shown here is derived from an EMBL/GenBank/DDBJ whole genome shotgun (WGS) entry which is preliminary data.</text>
</comment>
<protein>
    <recommendedName>
        <fullName evidence="4">Integron gene cassette protein</fullName>
    </recommendedName>
</protein>
<evidence type="ECO:0000313" key="3">
    <source>
        <dbReference type="Proteomes" id="UP001501469"/>
    </source>
</evidence>
<evidence type="ECO:0008006" key="4">
    <source>
        <dbReference type="Google" id="ProtNLM"/>
    </source>
</evidence>
<sequence length="94" mass="10287">MARLRIGIGFLCVLQSLLLLCLYQPLPDALDKPWFDTIYNTGFAVCSIGLVVLGFRAFSQRRVRLGLLAAALAFPGLMFWATVLASLLANRGAE</sequence>
<dbReference type="Proteomes" id="UP001501469">
    <property type="component" value="Unassembled WGS sequence"/>
</dbReference>
<keyword evidence="1" id="KW-0812">Transmembrane</keyword>
<keyword evidence="1" id="KW-0472">Membrane</keyword>
<name>A0ABP7UCS3_9BACT</name>
<accession>A0ABP7UCS3</accession>
<keyword evidence="1" id="KW-1133">Transmembrane helix</keyword>
<feature type="transmembrane region" description="Helical" evidence="1">
    <location>
        <begin position="65"/>
        <end position="89"/>
    </location>
</feature>
<keyword evidence="3" id="KW-1185">Reference proteome</keyword>
<reference evidence="3" key="1">
    <citation type="journal article" date="2019" name="Int. J. Syst. Evol. Microbiol.">
        <title>The Global Catalogue of Microorganisms (GCM) 10K type strain sequencing project: providing services to taxonomists for standard genome sequencing and annotation.</title>
        <authorList>
            <consortium name="The Broad Institute Genomics Platform"/>
            <consortium name="The Broad Institute Genome Sequencing Center for Infectious Disease"/>
            <person name="Wu L."/>
            <person name="Ma J."/>
        </authorList>
    </citation>
    <scope>NUCLEOTIDE SEQUENCE [LARGE SCALE GENOMIC DNA]</scope>
    <source>
        <strain evidence="3">JCM 17225</strain>
    </source>
</reference>
<gene>
    <name evidence="2" type="ORF">GCM10022409_27730</name>
</gene>
<proteinExistence type="predicted"/>
<feature type="transmembrane region" description="Helical" evidence="1">
    <location>
        <begin position="7"/>
        <end position="26"/>
    </location>
</feature>
<feature type="transmembrane region" description="Helical" evidence="1">
    <location>
        <begin position="38"/>
        <end position="58"/>
    </location>
</feature>
<organism evidence="2 3">
    <name type="scientific">Hymenobacter glaciei</name>
    <dbReference type="NCBI Taxonomy" id="877209"/>
    <lineage>
        <taxon>Bacteria</taxon>
        <taxon>Pseudomonadati</taxon>
        <taxon>Bacteroidota</taxon>
        <taxon>Cytophagia</taxon>
        <taxon>Cytophagales</taxon>
        <taxon>Hymenobacteraceae</taxon>
        <taxon>Hymenobacter</taxon>
    </lineage>
</organism>
<evidence type="ECO:0000313" key="2">
    <source>
        <dbReference type="EMBL" id="GAA4040321.1"/>
    </source>
</evidence>
<dbReference type="EMBL" id="BAABDK010000021">
    <property type="protein sequence ID" value="GAA4040321.1"/>
    <property type="molecule type" value="Genomic_DNA"/>
</dbReference>
<dbReference type="RefSeq" id="WP_345055567.1">
    <property type="nucleotide sequence ID" value="NZ_BAABDK010000021.1"/>
</dbReference>